<feature type="domain" description="CheB-type methylesterase" evidence="14">
    <location>
        <begin position="112"/>
        <end position="294"/>
    </location>
</feature>
<dbReference type="GO" id="GO:0000155">
    <property type="term" value="F:phosphorelay sensor kinase activity"/>
    <property type="evidence" value="ECO:0007669"/>
    <property type="project" value="InterPro"/>
</dbReference>
<dbReference type="InterPro" id="IPR035909">
    <property type="entry name" value="CheB_C"/>
</dbReference>
<dbReference type="Proteomes" id="UP000319976">
    <property type="component" value="Chromosome"/>
</dbReference>
<evidence type="ECO:0000259" key="10">
    <source>
        <dbReference type="PROSITE" id="PS50109"/>
    </source>
</evidence>
<gene>
    <name evidence="16" type="primary">arcB</name>
    <name evidence="16" type="ORF">V22_10710</name>
</gene>
<dbReference type="InterPro" id="IPR013767">
    <property type="entry name" value="PAS_fold"/>
</dbReference>
<dbReference type="CDD" id="cd16922">
    <property type="entry name" value="HATPase_EvgS-ArcB-TorS-like"/>
    <property type="match status" value="1"/>
</dbReference>
<dbReference type="KEGG" id="chya:V22_10710"/>
<dbReference type="InterPro" id="IPR029063">
    <property type="entry name" value="SAM-dependent_MTases_sf"/>
</dbReference>
<evidence type="ECO:0000259" key="12">
    <source>
        <dbReference type="PROSITE" id="PS50112"/>
    </source>
</evidence>
<feature type="active site" evidence="7">
    <location>
        <position position="117"/>
    </location>
</feature>
<dbReference type="GO" id="GO:0032259">
    <property type="term" value="P:methylation"/>
    <property type="evidence" value="ECO:0007669"/>
    <property type="project" value="UniProtKB-KW"/>
</dbReference>
<feature type="domain" description="PAS" evidence="12">
    <location>
        <begin position="944"/>
        <end position="999"/>
    </location>
</feature>
<dbReference type="Gene3D" id="3.40.50.180">
    <property type="entry name" value="Methylesterase CheB, C-terminal domain"/>
    <property type="match status" value="1"/>
</dbReference>
<dbReference type="CDD" id="cd17546">
    <property type="entry name" value="REC_hyHK_CKI1_RcsC-like"/>
    <property type="match status" value="1"/>
</dbReference>
<feature type="active site" evidence="7">
    <location>
        <position position="236"/>
    </location>
</feature>
<dbReference type="CDD" id="cd00082">
    <property type="entry name" value="HisKA"/>
    <property type="match status" value="1"/>
</dbReference>
<dbReference type="Gene3D" id="3.30.450.20">
    <property type="entry name" value="PAS domain"/>
    <property type="match status" value="2"/>
</dbReference>
<dbReference type="Pfam" id="PF13596">
    <property type="entry name" value="PAS_10"/>
    <property type="match status" value="1"/>
</dbReference>
<dbReference type="InterPro" id="IPR005467">
    <property type="entry name" value="His_kinase_dom"/>
</dbReference>
<feature type="domain" description="Histidine kinase" evidence="10">
    <location>
        <begin position="1087"/>
        <end position="1305"/>
    </location>
</feature>
<dbReference type="SUPFAM" id="SSF55785">
    <property type="entry name" value="PYP-like sensor domain (PAS domain)"/>
    <property type="match status" value="2"/>
</dbReference>
<feature type="coiled-coil region" evidence="9">
    <location>
        <begin position="755"/>
        <end position="835"/>
    </location>
</feature>
<feature type="active site" evidence="7">
    <location>
        <position position="144"/>
    </location>
</feature>
<dbReference type="SMART" id="SM00448">
    <property type="entry name" value="REC"/>
    <property type="match status" value="1"/>
</dbReference>
<dbReference type="EMBL" id="CP036316">
    <property type="protein sequence ID" value="QDT63846.1"/>
    <property type="molecule type" value="Genomic_DNA"/>
</dbReference>
<accession>A0A517T638</accession>
<dbReference type="Gene3D" id="3.30.565.10">
    <property type="entry name" value="Histidine kinase-like ATPase, C-terminal domain"/>
    <property type="match status" value="1"/>
</dbReference>
<dbReference type="SMART" id="SM00086">
    <property type="entry name" value="PAC"/>
    <property type="match status" value="1"/>
</dbReference>
<evidence type="ECO:0000256" key="8">
    <source>
        <dbReference type="PROSITE-ProRule" id="PRU00169"/>
    </source>
</evidence>
<dbReference type="InterPro" id="IPR036890">
    <property type="entry name" value="HATPase_C_sf"/>
</dbReference>
<evidence type="ECO:0000256" key="3">
    <source>
        <dbReference type="ARBA" id="ARBA00022553"/>
    </source>
</evidence>
<dbReference type="Pfam" id="PF03705">
    <property type="entry name" value="CheR_N"/>
    <property type="match status" value="1"/>
</dbReference>
<dbReference type="PANTHER" id="PTHR24422:SF27">
    <property type="entry name" value="PROTEIN-GLUTAMATE O-METHYLTRANSFERASE"/>
    <property type="match status" value="1"/>
</dbReference>
<dbReference type="Pfam" id="PF02518">
    <property type="entry name" value="HATPase_c"/>
    <property type="match status" value="1"/>
</dbReference>
<dbReference type="PROSITE" id="PS50112">
    <property type="entry name" value="PAS"/>
    <property type="match status" value="1"/>
</dbReference>
<dbReference type="GO" id="GO:0000156">
    <property type="term" value="F:phosphorelay response regulator activity"/>
    <property type="evidence" value="ECO:0007669"/>
    <property type="project" value="InterPro"/>
</dbReference>
<dbReference type="PROSITE" id="PS50109">
    <property type="entry name" value="HIS_KIN"/>
    <property type="match status" value="1"/>
</dbReference>
<dbReference type="CDD" id="cd16434">
    <property type="entry name" value="CheB-CheR_fusion"/>
    <property type="match status" value="1"/>
</dbReference>
<dbReference type="EC" id="2.7.13.3" evidence="16"/>
<dbReference type="InterPro" id="IPR000780">
    <property type="entry name" value="CheR_MeTrfase"/>
</dbReference>
<dbReference type="RefSeq" id="WP_145260479.1">
    <property type="nucleotide sequence ID" value="NZ_CP036316.1"/>
</dbReference>
<dbReference type="InterPro" id="IPR001610">
    <property type="entry name" value="PAC"/>
</dbReference>
<dbReference type="GO" id="GO:0006935">
    <property type="term" value="P:chemotaxis"/>
    <property type="evidence" value="ECO:0007669"/>
    <property type="project" value="UniProtKB-UniRule"/>
</dbReference>
<dbReference type="InterPro" id="IPR003661">
    <property type="entry name" value="HisK_dim/P_dom"/>
</dbReference>
<dbReference type="SUPFAM" id="SSF47757">
    <property type="entry name" value="Chemotaxis receptor methyltransferase CheR, N-terminal domain"/>
    <property type="match status" value="1"/>
</dbReference>
<dbReference type="InterPro" id="IPR036804">
    <property type="entry name" value="CheR_N_sf"/>
</dbReference>
<dbReference type="InterPro" id="IPR000700">
    <property type="entry name" value="PAS-assoc_C"/>
</dbReference>
<evidence type="ECO:0000259" key="13">
    <source>
        <dbReference type="PROSITE" id="PS50113"/>
    </source>
</evidence>
<evidence type="ECO:0000256" key="4">
    <source>
        <dbReference type="ARBA" id="ARBA00022603"/>
    </source>
</evidence>
<evidence type="ECO:0000259" key="15">
    <source>
        <dbReference type="PROSITE" id="PS50123"/>
    </source>
</evidence>
<dbReference type="CDD" id="cd00130">
    <property type="entry name" value="PAS"/>
    <property type="match status" value="1"/>
</dbReference>
<organism evidence="16 17">
    <name type="scientific">Calycomorphotria hydatis</name>
    <dbReference type="NCBI Taxonomy" id="2528027"/>
    <lineage>
        <taxon>Bacteria</taxon>
        <taxon>Pseudomonadati</taxon>
        <taxon>Planctomycetota</taxon>
        <taxon>Planctomycetia</taxon>
        <taxon>Planctomycetales</taxon>
        <taxon>Planctomycetaceae</taxon>
        <taxon>Calycomorphotria</taxon>
    </lineage>
</organism>
<name>A0A517T638_9PLAN</name>
<evidence type="ECO:0000259" key="11">
    <source>
        <dbReference type="PROSITE" id="PS50110"/>
    </source>
</evidence>
<dbReference type="PROSITE" id="PS50122">
    <property type="entry name" value="CHEB"/>
    <property type="match status" value="1"/>
</dbReference>
<dbReference type="SUPFAM" id="SSF47384">
    <property type="entry name" value="Homodimeric domain of signal transducing histidine kinase"/>
    <property type="match status" value="1"/>
</dbReference>
<dbReference type="PROSITE" id="PS50110">
    <property type="entry name" value="RESPONSE_REGULATORY"/>
    <property type="match status" value="1"/>
</dbReference>
<evidence type="ECO:0000256" key="5">
    <source>
        <dbReference type="ARBA" id="ARBA00022679"/>
    </source>
</evidence>
<keyword evidence="17" id="KW-1185">Reference proteome</keyword>
<keyword evidence="3 8" id="KW-0597">Phosphoprotein</keyword>
<evidence type="ECO:0000313" key="17">
    <source>
        <dbReference type="Proteomes" id="UP000319976"/>
    </source>
</evidence>
<evidence type="ECO:0000259" key="14">
    <source>
        <dbReference type="PROSITE" id="PS50122"/>
    </source>
</evidence>
<dbReference type="InterPro" id="IPR036097">
    <property type="entry name" value="HisK_dim/P_sf"/>
</dbReference>
<dbReference type="Pfam" id="PF00989">
    <property type="entry name" value="PAS"/>
    <property type="match status" value="1"/>
</dbReference>
<evidence type="ECO:0000313" key="16">
    <source>
        <dbReference type="EMBL" id="QDT63846.1"/>
    </source>
</evidence>
<dbReference type="SUPFAM" id="SSF52738">
    <property type="entry name" value="Methylesterase CheB, C-terminal domain"/>
    <property type="match status" value="1"/>
</dbReference>
<dbReference type="InterPro" id="IPR001789">
    <property type="entry name" value="Sig_transdc_resp-reg_receiver"/>
</dbReference>
<dbReference type="PANTHER" id="PTHR24422">
    <property type="entry name" value="CHEMOTAXIS PROTEIN METHYLTRANSFERASE"/>
    <property type="match status" value="1"/>
</dbReference>
<feature type="modified residue" description="4-aspartylphosphate" evidence="8">
    <location>
        <position position="1388"/>
    </location>
</feature>
<keyword evidence="5 16" id="KW-0808">Transferase</keyword>
<comment type="catalytic activity">
    <reaction evidence="2">
        <text>L-glutamyl-[protein] + S-adenosyl-L-methionine = [protein]-L-glutamate 5-O-methyl ester + S-adenosyl-L-homocysteine</text>
        <dbReference type="Rhea" id="RHEA:24452"/>
        <dbReference type="Rhea" id="RHEA-COMP:10208"/>
        <dbReference type="Rhea" id="RHEA-COMP:10311"/>
        <dbReference type="ChEBI" id="CHEBI:29973"/>
        <dbReference type="ChEBI" id="CHEBI:57856"/>
        <dbReference type="ChEBI" id="CHEBI:59789"/>
        <dbReference type="ChEBI" id="CHEBI:82795"/>
        <dbReference type="EC" id="2.1.1.80"/>
    </reaction>
</comment>
<dbReference type="PROSITE" id="PS50123">
    <property type="entry name" value="CHER"/>
    <property type="match status" value="1"/>
</dbReference>
<dbReference type="Pfam" id="PF01739">
    <property type="entry name" value="CheR"/>
    <property type="match status" value="1"/>
</dbReference>
<dbReference type="Gene3D" id="1.10.155.10">
    <property type="entry name" value="Chemotaxis receptor methyltransferase CheR, N-terminal domain"/>
    <property type="match status" value="1"/>
</dbReference>
<keyword evidence="9" id="KW-0175">Coiled coil</keyword>
<dbReference type="GO" id="GO:0006355">
    <property type="term" value="P:regulation of DNA-templated transcription"/>
    <property type="evidence" value="ECO:0007669"/>
    <property type="project" value="InterPro"/>
</dbReference>
<evidence type="ECO:0000256" key="7">
    <source>
        <dbReference type="PROSITE-ProRule" id="PRU00050"/>
    </source>
</evidence>
<dbReference type="SUPFAM" id="SSF53335">
    <property type="entry name" value="S-adenosyl-L-methionine-dependent methyltransferases"/>
    <property type="match status" value="1"/>
</dbReference>
<dbReference type="SMART" id="SM00138">
    <property type="entry name" value="MeTrc"/>
    <property type="match status" value="1"/>
</dbReference>
<sequence length="1461" mass="164148">MFFKAILHNPPNVEKQLETALLSQQQPLKELTLRSILQILVERPTKVRESCFLAQSFVAIFLSIPDAQWLCRLLDYGMEHDHPQEKIPGSDEALLIEREQHRADSDCDFYAVGIGASAGGLEALERLFRNMPVDTGMAFIIVQHLSPDFESHMDQLLSRVTDIPIHLVSDGIVVEPNQIYLIPPKKEMIISGGKLLLADKDVSSGFTHPIDHFFRSLAQELRRFAISIILSGTGSDGSRGIVEVHESGGLVISQSEETAQFDGMPLNAQETGAVDLILPPESMAGALVKYVNDNLAREKLTDQEIPQLEQDGLHEVFRLLQNDYGIDFSHYKPSTVSRRVARRLEATDSSALSDYIEYLHSHPNELNSLYRDLLIGVTRFFRDTDAYQALAENAISELVEREQTDELRIWVTGCASGEEAYTLAIMFYEAFELKGLVPRFKIFATDVHQSSLDFASAGIYDDESLEHVSPEHRDKYFSQERNGYRIRADIRRQIVFARHNVLTDAPFTRMDLISCRNLLIYFQPIAQQKVLTLFHFGLKLGSFLFLGPSESVDRLSNEFVTLDSKWKLFRKKRDVRLSAGDSRLITSGGRNSTTPISLRPSTHSELPSEIRVTESHTVRLSTYDRLLDRFMPPSILVDEDLNLMHAFNGGERFLTIGPGRPTINLFRLIPEAIRTVVMGAIQRARKEGSAVSYNAVVANNWAEGKPVNIIVEPIQDNTIPQTPLLITFELQSENDLRDSAPVKLDDVSKLTHERISSLETDLESARENLQATIEELETSNEELQATNEELVASNEELQSTNEELHSVNEELYTVNAEHQMRIQQLSELTDDMENLLTSSNVGVAFLDRNLEIRKFTPKVGEMFDILPSDIGRRITSFSHSFRYDGLIDDTQQVLEKGSGVEREVADVAGNPYLLRILPYKVDIGIDGVVITLIDISNLKAAESSLVRMRALIDSSDDAIISMDTDGVIRTWNNGAEKLYLYTEDEAIGQHISFLVPEDRVVELNRLLDRTRAGEHINHIQTDRIRKDGTKLRVSLGDSPIVDEHGQLIGISAIHRDFTEQLETAQKLDDALKLADQASNAKSTFLAHMSHEIRTPVASIMGLVDVLQSKGEFGEEGTQLFEMIRRSGEYLLSLINDILDLSKVESGKIEVERERVQLPELLTDIHGLFRFRMEQKELDFNVSSNGPIPNFIYSDSKRIRQILMNLLGNAVKFTNAGYVKLEVNFEPEQQALMFAVIDSGKGIDQDKKRQLFEPFTQFEDKNSASGGSGLGLSITKRLIELLGGTIEVDSEVDRGSTFLVTLPISHDEESGLETFESSLSAPFSQNREKQNLSLVGQRLLVVEDTPAMQLIVRKYLEDTGAEVDVAQTGSEAIERFRSNTEMYDLILLDMMLPDITGHEVAQNIRSTHSNLPVIALTASAMVHDREKCIEAGCDEYLSKPVDRYELISLVHQLVNRVAQPNG</sequence>
<evidence type="ECO:0000256" key="6">
    <source>
        <dbReference type="ARBA" id="ARBA00022691"/>
    </source>
</evidence>
<comment type="catalytic activity">
    <reaction evidence="1">
        <text>ATP + protein L-histidine = ADP + protein N-phospho-L-histidine.</text>
        <dbReference type="EC" id="2.7.13.3"/>
    </reaction>
</comment>
<dbReference type="Pfam" id="PF00072">
    <property type="entry name" value="Response_reg"/>
    <property type="match status" value="1"/>
</dbReference>
<protein>
    <submittedName>
        <fullName evidence="16">Aerobic respiration control sensor protein ArcB</fullName>
        <ecNumber evidence="16">2.7.13.3</ecNumber>
    </submittedName>
</protein>
<evidence type="ECO:0000256" key="2">
    <source>
        <dbReference type="ARBA" id="ARBA00001541"/>
    </source>
</evidence>
<evidence type="ECO:0000256" key="1">
    <source>
        <dbReference type="ARBA" id="ARBA00000085"/>
    </source>
</evidence>
<dbReference type="Pfam" id="PF00512">
    <property type="entry name" value="HisKA"/>
    <property type="match status" value="1"/>
</dbReference>
<feature type="domain" description="CheR-type methyltransferase" evidence="15">
    <location>
        <begin position="301"/>
        <end position="574"/>
    </location>
</feature>
<dbReference type="InterPro" id="IPR022642">
    <property type="entry name" value="CheR_C"/>
</dbReference>
<dbReference type="GO" id="GO:0005737">
    <property type="term" value="C:cytoplasm"/>
    <property type="evidence" value="ECO:0007669"/>
    <property type="project" value="InterPro"/>
</dbReference>
<dbReference type="InterPro" id="IPR000673">
    <property type="entry name" value="Sig_transdc_resp-reg_Me-estase"/>
</dbReference>
<dbReference type="InterPro" id="IPR003594">
    <property type="entry name" value="HATPase_dom"/>
</dbReference>
<evidence type="ECO:0000256" key="9">
    <source>
        <dbReference type="SAM" id="Coils"/>
    </source>
</evidence>
<dbReference type="InterPro" id="IPR000014">
    <property type="entry name" value="PAS"/>
</dbReference>
<dbReference type="GO" id="GO:0008983">
    <property type="term" value="F:protein-glutamate O-methyltransferase activity"/>
    <property type="evidence" value="ECO:0007669"/>
    <property type="project" value="UniProtKB-EC"/>
</dbReference>
<feature type="domain" description="Response regulatory" evidence="11">
    <location>
        <begin position="1337"/>
        <end position="1453"/>
    </location>
</feature>
<dbReference type="Gene3D" id="1.10.287.130">
    <property type="match status" value="1"/>
</dbReference>
<dbReference type="Gene3D" id="3.40.50.150">
    <property type="entry name" value="Vaccinia Virus protein VP39"/>
    <property type="match status" value="1"/>
</dbReference>
<keyword evidence="7" id="KW-0378">Hydrolase</keyword>
<dbReference type="SMART" id="SM00388">
    <property type="entry name" value="HisKA"/>
    <property type="match status" value="1"/>
</dbReference>
<dbReference type="PRINTS" id="PR00996">
    <property type="entry name" value="CHERMTFRASE"/>
</dbReference>
<reference evidence="16 17" key="1">
    <citation type="submission" date="2019-02" db="EMBL/GenBank/DDBJ databases">
        <title>Deep-cultivation of Planctomycetes and their phenomic and genomic characterization uncovers novel biology.</title>
        <authorList>
            <person name="Wiegand S."/>
            <person name="Jogler M."/>
            <person name="Boedeker C."/>
            <person name="Pinto D."/>
            <person name="Vollmers J."/>
            <person name="Rivas-Marin E."/>
            <person name="Kohn T."/>
            <person name="Peeters S.H."/>
            <person name="Heuer A."/>
            <person name="Rast P."/>
            <person name="Oberbeckmann S."/>
            <person name="Bunk B."/>
            <person name="Jeske O."/>
            <person name="Meyerdierks A."/>
            <person name="Storesund J.E."/>
            <person name="Kallscheuer N."/>
            <person name="Luecker S."/>
            <person name="Lage O.M."/>
            <person name="Pohl T."/>
            <person name="Merkel B.J."/>
            <person name="Hornburger P."/>
            <person name="Mueller R.-W."/>
            <person name="Bruemmer F."/>
            <person name="Labrenz M."/>
            <person name="Spormann A.M."/>
            <person name="Op den Camp H."/>
            <person name="Overmann J."/>
            <person name="Amann R."/>
            <person name="Jetten M.S.M."/>
            <person name="Mascher T."/>
            <person name="Medema M.H."/>
            <person name="Devos D.P."/>
            <person name="Kaster A.-K."/>
            <person name="Ovreas L."/>
            <person name="Rohde M."/>
            <person name="Galperin M.Y."/>
            <person name="Jogler C."/>
        </authorList>
    </citation>
    <scope>NUCLEOTIDE SEQUENCE [LARGE SCALE GENOMIC DNA]</scope>
    <source>
        <strain evidence="16 17">V22</strain>
    </source>
</reference>
<dbReference type="FunFam" id="3.30.565.10:FF:000010">
    <property type="entry name" value="Sensor histidine kinase RcsC"/>
    <property type="match status" value="1"/>
</dbReference>
<dbReference type="SMART" id="SM00387">
    <property type="entry name" value="HATPase_c"/>
    <property type="match status" value="1"/>
</dbReference>
<dbReference type="InterPro" id="IPR011006">
    <property type="entry name" value="CheY-like_superfamily"/>
</dbReference>
<dbReference type="GO" id="GO:0008984">
    <property type="term" value="F:protein-glutamate methylesterase activity"/>
    <property type="evidence" value="ECO:0007669"/>
    <property type="project" value="InterPro"/>
</dbReference>
<keyword evidence="6" id="KW-0949">S-adenosyl-L-methionine</keyword>
<dbReference type="InterPro" id="IPR035965">
    <property type="entry name" value="PAS-like_dom_sf"/>
</dbReference>
<proteinExistence type="predicted"/>
<dbReference type="Pfam" id="PF01339">
    <property type="entry name" value="CheB_methylest"/>
    <property type="match status" value="1"/>
</dbReference>
<dbReference type="NCBIfam" id="TIGR00229">
    <property type="entry name" value="sensory_box"/>
    <property type="match status" value="1"/>
</dbReference>
<dbReference type="SUPFAM" id="SSF55874">
    <property type="entry name" value="ATPase domain of HSP90 chaperone/DNA topoisomerase II/histidine kinase"/>
    <property type="match status" value="1"/>
</dbReference>
<dbReference type="InterPro" id="IPR022641">
    <property type="entry name" value="CheR_N"/>
</dbReference>
<dbReference type="InterPro" id="IPR050903">
    <property type="entry name" value="Bact_Chemotaxis_MeTrfase"/>
</dbReference>
<feature type="domain" description="PAC" evidence="13">
    <location>
        <begin position="1017"/>
        <end position="1069"/>
    </location>
</feature>
<dbReference type="Gene3D" id="3.40.50.2300">
    <property type="match status" value="1"/>
</dbReference>
<dbReference type="OrthoDB" id="288469at2"/>
<dbReference type="SUPFAM" id="SSF52172">
    <property type="entry name" value="CheY-like"/>
    <property type="match status" value="1"/>
</dbReference>
<dbReference type="SMART" id="SM00091">
    <property type="entry name" value="PAS"/>
    <property type="match status" value="2"/>
</dbReference>
<dbReference type="PROSITE" id="PS50113">
    <property type="entry name" value="PAC"/>
    <property type="match status" value="1"/>
</dbReference>
<keyword evidence="4" id="KW-0489">Methyltransferase</keyword>
<keyword evidence="7" id="KW-0145">Chemotaxis</keyword>